<sequence length="50" mass="5564">MNGAVYVLDGTIQKVSKAIFILAPNNVDIDASIKKELENSKTLFPWQNTK</sequence>
<dbReference type="AlphaFoldDB" id="A0A644ZU17"/>
<dbReference type="InterPro" id="IPR007561">
    <property type="entry name" value="Cell_div_SepF/SepF-rel"/>
</dbReference>
<name>A0A644ZU17_9ZZZZ</name>
<dbReference type="EMBL" id="VSSQ01010396">
    <property type="protein sequence ID" value="MPM44226.1"/>
    <property type="molecule type" value="Genomic_DNA"/>
</dbReference>
<keyword evidence="1" id="KW-0132">Cell division</keyword>
<keyword evidence="1" id="KW-0131">Cell cycle</keyword>
<gene>
    <name evidence="1" type="primary">sepF_19</name>
    <name evidence="1" type="ORF">SDC9_90904</name>
</gene>
<comment type="caution">
    <text evidence="1">The sequence shown here is derived from an EMBL/GenBank/DDBJ whole genome shotgun (WGS) entry which is preliminary data.</text>
</comment>
<dbReference type="GO" id="GO:0090529">
    <property type="term" value="P:cell septum assembly"/>
    <property type="evidence" value="ECO:0007669"/>
    <property type="project" value="InterPro"/>
</dbReference>
<protein>
    <submittedName>
        <fullName evidence="1">Cell division protein SepF</fullName>
    </submittedName>
</protein>
<evidence type="ECO:0000313" key="1">
    <source>
        <dbReference type="EMBL" id="MPM44226.1"/>
    </source>
</evidence>
<dbReference type="InterPro" id="IPR038594">
    <property type="entry name" value="SepF-like_sf"/>
</dbReference>
<organism evidence="1">
    <name type="scientific">bioreactor metagenome</name>
    <dbReference type="NCBI Taxonomy" id="1076179"/>
    <lineage>
        <taxon>unclassified sequences</taxon>
        <taxon>metagenomes</taxon>
        <taxon>ecological metagenomes</taxon>
    </lineage>
</organism>
<proteinExistence type="predicted"/>
<dbReference type="Gene3D" id="3.30.110.150">
    <property type="entry name" value="SepF-like protein"/>
    <property type="match status" value="1"/>
</dbReference>
<dbReference type="Pfam" id="PF04472">
    <property type="entry name" value="SepF"/>
    <property type="match status" value="1"/>
</dbReference>
<reference evidence="1" key="1">
    <citation type="submission" date="2019-08" db="EMBL/GenBank/DDBJ databases">
        <authorList>
            <person name="Kucharzyk K."/>
            <person name="Murdoch R.W."/>
            <person name="Higgins S."/>
            <person name="Loffler F."/>
        </authorList>
    </citation>
    <scope>NUCLEOTIDE SEQUENCE</scope>
</reference>
<accession>A0A644ZU17</accession>